<keyword evidence="2" id="KW-0812">Transmembrane</keyword>
<dbReference type="Proteomes" id="UP000297496">
    <property type="component" value="Unassembled WGS sequence"/>
</dbReference>
<feature type="transmembrane region" description="Helical" evidence="2">
    <location>
        <begin position="226"/>
        <end position="245"/>
    </location>
</feature>
<feature type="transmembrane region" description="Helical" evidence="2">
    <location>
        <begin position="99"/>
        <end position="121"/>
    </location>
</feature>
<feature type="transmembrane region" description="Helical" evidence="2">
    <location>
        <begin position="48"/>
        <end position="66"/>
    </location>
</feature>
<gene>
    <name evidence="4" type="ORF">EXE59_02365</name>
</gene>
<dbReference type="SUPFAM" id="SSF48317">
    <property type="entry name" value="Acid phosphatase/Vanadium-dependent haloperoxidase"/>
    <property type="match status" value="1"/>
</dbReference>
<keyword evidence="2" id="KW-0472">Membrane</keyword>
<dbReference type="InterPro" id="IPR036938">
    <property type="entry name" value="PAP2/HPO_sf"/>
</dbReference>
<dbReference type="Pfam" id="PF01569">
    <property type="entry name" value="PAP2"/>
    <property type="match status" value="1"/>
</dbReference>
<dbReference type="EMBL" id="SRRO01000001">
    <property type="protein sequence ID" value="TGN62917.1"/>
    <property type="molecule type" value="Genomic_DNA"/>
</dbReference>
<comment type="caution">
    <text evidence="4">The sequence shown here is derived from an EMBL/GenBank/DDBJ whole genome shotgun (WGS) entry which is preliminary data.</text>
</comment>
<dbReference type="InterPro" id="IPR000326">
    <property type="entry name" value="PAP2/HPO"/>
</dbReference>
<protein>
    <submittedName>
        <fullName evidence="4">Phosphatase PAP2 family protein</fullName>
    </submittedName>
</protein>
<reference evidence="4 5" key="1">
    <citation type="submission" date="2019-04" db="EMBL/GenBank/DDBJ databases">
        <title>Three New Species of Nocardioides, Nocardioides euryhalodurans sp. nov., Nocardioides seonyuensis sp. nov. and Nocardioides eburneoflavus sp. nov. Isolated from Soil.</title>
        <authorList>
            <person name="Roh S.G."/>
            <person name="Lee C."/>
            <person name="Kim M.-K."/>
            <person name="Kim S.B."/>
        </authorList>
    </citation>
    <scope>NUCLEOTIDE SEQUENCE [LARGE SCALE GENOMIC DNA]</scope>
    <source>
        <strain evidence="4 5">MMS17-SY213</strain>
    </source>
</reference>
<name>A0A4Z1CE84_9ACTN</name>
<organism evidence="4 5">
    <name type="scientific">Nocardioides eburneiflavus</name>
    <dbReference type="NCBI Taxonomy" id="2518372"/>
    <lineage>
        <taxon>Bacteria</taxon>
        <taxon>Bacillati</taxon>
        <taxon>Actinomycetota</taxon>
        <taxon>Actinomycetes</taxon>
        <taxon>Propionibacteriales</taxon>
        <taxon>Nocardioidaceae</taxon>
        <taxon>Nocardioides</taxon>
    </lineage>
</organism>
<proteinExistence type="predicted"/>
<evidence type="ECO:0000259" key="3">
    <source>
        <dbReference type="SMART" id="SM00014"/>
    </source>
</evidence>
<dbReference type="SMART" id="SM00014">
    <property type="entry name" value="acidPPc"/>
    <property type="match status" value="1"/>
</dbReference>
<feature type="transmembrane region" description="Helical" evidence="2">
    <location>
        <begin position="202"/>
        <end position="220"/>
    </location>
</feature>
<sequence length="276" mass="29515">MTTDRADGGRTNALFSTNCASGVRTTAGVPVHSLAVTTEDRRSAARTLGIAWAVLVTGALALGWLITGPLSSAVEPRDDRFVRWLASHRTPVLDTAAAVGSHVADTIVGVGLALVVALVAARRRRSWRPVVYFTVLVGGYLALYVLVTHLVPRDRPPVEILDPGLVPDHSYPSGHMATAILVYGGIALWTGRVRPGWRRWTWPLFLVPLVVAPSRLYQGAHHLTDVLASVVLATAWLVVASRVLLVPRQSASTTRATAGSTDDAIVPRTLPPRGSQ</sequence>
<dbReference type="Gene3D" id="1.20.144.10">
    <property type="entry name" value="Phosphatidic acid phosphatase type 2/haloperoxidase"/>
    <property type="match status" value="1"/>
</dbReference>
<evidence type="ECO:0000256" key="2">
    <source>
        <dbReference type="SAM" id="Phobius"/>
    </source>
</evidence>
<keyword evidence="5" id="KW-1185">Reference proteome</keyword>
<feature type="domain" description="Phosphatidic acid phosphatase type 2/haloperoxidase" evidence="3">
    <location>
        <begin position="130"/>
        <end position="241"/>
    </location>
</feature>
<feature type="transmembrane region" description="Helical" evidence="2">
    <location>
        <begin position="171"/>
        <end position="190"/>
    </location>
</feature>
<feature type="compositionally biased region" description="Low complexity" evidence="1">
    <location>
        <begin position="255"/>
        <end position="264"/>
    </location>
</feature>
<evidence type="ECO:0000256" key="1">
    <source>
        <dbReference type="SAM" id="MobiDB-lite"/>
    </source>
</evidence>
<dbReference type="AlphaFoldDB" id="A0A4Z1CE84"/>
<feature type="region of interest" description="Disordered" evidence="1">
    <location>
        <begin position="255"/>
        <end position="276"/>
    </location>
</feature>
<accession>A0A4Z1CE84</accession>
<keyword evidence="2" id="KW-1133">Transmembrane helix</keyword>
<dbReference type="OrthoDB" id="5289372at2"/>
<feature type="transmembrane region" description="Helical" evidence="2">
    <location>
        <begin position="130"/>
        <end position="151"/>
    </location>
</feature>
<evidence type="ECO:0000313" key="4">
    <source>
        <dbReference type="EMBL" id="TGN62917.1"/>
    </source>
</evidence>
<evidence type="ECO:0000313" key="5">
    <source>
        <dbReference type="Proteomes" id="UP000297496"/>
    </source>
</evidence>